<keyword evidence="3" id="KW-1185">Reference proteome</keyword>
<gene>
    <name evidence="2" type="ORF">ACRB68_53030</name>
</gene>
<dbReference type="RefSeq" id="WP_153536870.1">
    <property type="nucleotide sequence ID" value="NZ_WEGH01000003.1"/>
</dbReference>
<dbReference type="Proteomes" id="UP000487268">
    <property type="component" value="Unassembled WGS sequence"/>
</dbReference>
<dbReference type="AlphaFoldDB" id="A0A7K0C158"/>
<accession>A0A7K0C158</accession>
<evidence type="ECO:0000313" key="3">
    <source>
        <dbReference type="Proteomes" id="UP000487268"/>
    </source>
</evidence>
<evidence type="ECO:0000313" key="2">
    <source>
        <dbReference type="EMBL" id="MQY07203.1"/>
    </source>
</evidence>
<feature type="region of interest" description="Disordered" evidence="1">
    <location>
        <begin position="75"/>
        <end position="95"/>
    </location>
</feature>
<protein>
    <submittedName>
        <fullName evidence="2">Uncharacterized protein</fullName>
    </submittedName>
</protein>
<feature type="region of interest" description="Disordered" evidence="1">
    <location>
        <begin position="1"/>
        <end position="49"/>
    </location>
</feature>
<sequence length="95" mass="10306">MKTHMLCRAKRDRSGAMMRHTERRTGASGPELDLTEEQRSAPRAGCDLTGERADGAEIDLTGEWTTARRDALDLSAERPTARSGVRIAAGPRAVA</sequence>
<feature type="compositionally biased region" description="Basic residues" evidence="1">
    <location>
        <begin position="1"/>
        <end position="11"/>
    </location>
</feature>
<comment type="caution">
    <text evidence="2">The sequence shown here is derived from an EMBL/GenBank/DDBJ whole genome shotgun (WGS) entry which is preliminary data.</text>
</comment>
<name>A0A7K0C158_9ACTN</name>
<proteinExistence type="predicted"/>
<dbReference type="EMBL" id="WEGH01000003">
    <property type="protein sequence ID" value="MQY07203.1"/>
    <property type="molecule type" value="Genomic_DNA"/>
</dbReference>
<evidence type="ECO:0000256" key="1">
    <source>
        <dbReference type="SAM" id="MobiDB-lite"/>
    </source>
</evidence>
<reference evidence="2 3" key="1">
    <citation type="submission" date="2019-10" db="EMBL/GenBank/DDBJ databases">
        <title>Actinomadura rubteroloni sp. nov. and Actinomadura macrotermitis sp. nov., isolated from the gut of fungus growing-termite Macrotermes natalensis.</title>
        <authorList>
            <person name="Benndorf R."/>
            <person name="Martin K."/>
            <person name="Kuefner M."/>
            <person name="De Beer W."/>
            <person name="Kaster A.-K."/>
            <person name="Vollmers J."/>
            <person name="Poulsen M."/>
            <person name="Beemelmanns C."/>
        </authorList>
    </citation>
    <scope>NUCLEOTIDE SEQUENCE [LARGE SCALE GENOMIC DNA]</scope>
    <source>
        <strain evidence="2 3">RB68</strain>
    </source>
</reference>
<organism evidence="2 3">
    <name type="scientific">Actinomadura macrotermitis</name>
    <dbReference type="NCBI Taxonomy" id="2585200"/>
    <lineage>
        <taxon>Bacteria</taxon>
        <taxon>Bacillati</taxon>
        <taxon>Actinomycetota</taxon>
        <taxon>Actinomycetes</taxon>
        <taxon>Streptosporangiales</taxon>
        <taxon>Thermomonosporaceae</taxon>
        <taxon>Actinomadura</taxon>
    </lineage>
</organism>